<protein>
    <recommendedName>
        <fullName evidence="2">Protein kinase domain-containing protein</fullName>
    </recommendedName>
</protein>
<dbReference type="GO" id="GO:0005524">
    <property type="term" value="F:ATP binding"/>
    <property type="evidence" value="ECO:0007669"/>
    <property type="project" value="InterPro"/>
</dbReference>
<dbReference type="EMBL" id="JPKY01000019">
    <property type="protein sequence ID" value="KFH46459.1"/>
    <property type="molecule type" value="Genomic_DNA"/>
</dbReference>
<evidence type="ECO:0000313" key="4">
    <source>
        <dbReference type="Proteomes" id="UP000029964"/>
    </source>
</evidence>
<evidence type="ECO:0000313" key="3">
    <source>
        <dbReference type="EMBL" id="KFH46459.1"/>
    </source>
</evidence>
<keyword evidence="4" id="KW-1185">Reference proteome</keyword>
<sequence>MVALKLKPKVSLRHKPGVESPGLNKFRNNHNWVSACIRGERSVVLDRPVCADSNGFVADLPLSACYGENQEIVDRLHLWTGLSIDEERDWDYWKPAQGPGQLSKGNPEMPTEIQSRSLENRFRGFRLHWKKVIGKGGFGLVTLWEVEFEDGHREDVVFKVPKEPSEKIYRELLWHDRYRMSSAIVQARDLVEEAEDHKLNGRFAHGEVFDPEKENILVLEYMNRGSLHSVLQKAAMRNRMFTSTALWQLWQFLLVAQDEESNIKFKLHDFGPSWSKQMREKWEKWPQEHYWAMRGPVKPRRHLPEQHAKEWDSIELPDPLGTERFTSEEFGTADKSKIAGRYGSWTNVFIIGRTVSQFYLVGLTLESAITLLRYVHPFRAERVEGEDPDVTYGYRTRPQDYPHVDPQLISVMHRCMREEPPRRDSIVRLLRDVVRARLDGKMDSDDETEEFWDTVFQPAPETDRGSSGEPDGRSGTAGDQTGEAEQEGNPMSRDISGPRNHAISRRSARSRVVDQPEFKIRGAARRAKSKELESRLKTYSEQLGDDVPMAVRNMLSKAEDLVFSGAMRSN</sequence>
<dbReference type="AlphaFoldDB" id="A0A086TAS7"/>
<dbReference type="OrthoDB" id="4062651at2759"/>
<dbReference type="InterPro" id="IPR011009">
    <property type="entry name" value="Kinase-like_dom_sf"/>
</dbReference>
<feature type="region of interest" description="Disordered" evidence="1">
    <location>
        <begin position="443"/>
        <end position="517"/>
    </location>
</feature>
<dbReference type="InterPro" id="IPR000719">
    <property type="entry name" value="Prot_kinase_dom"/>
</dbReference>
<dbReference type="GO" id="GO:0004672">
    <property type="term" value="F:protein kinase activity"/>
    <property type="evidence" value="ECO:0007669"/>
    <property type="project" value="InterPro"/>
</dbReference>
<gene>
    <name evidence="3" type="ORF">ACRE_027250</name>
</gene>
<accession>A0A086TAS7</accession>
<dbReference type="STRING" id="857340.A0A086TAS7"/>
<dbReference type="PROSITE" id="PS50011">
    <property type="entry name" value="PROTEIN_KINASE_DOM"/>
    <property type="match status" value="1"/>
</dbReference>
<dbReference type="SUPFAM" id="SSF56112">
    <property type="entry name" value="Protein kinase-like (PK-like)"/>
    <property type="match status" value="1"/>
</dbReference>
<dbReference type="Gene3D" id="1.10.510.10">
    <property type="entry name" value="Transferase(Phosphotransferase) domain 1"/>
    <property type="match status" value="1"/>
</dbReference>
<evidence type="ECO:0000259" key="2">
    <source>
        <dbReference type="PROSITE" id="PS50011"/>
    </source>
</evidence>
<dbReference type="Proteomes" id="UP000029964">
    <property type="component" value="Unassembled WGS sequence"/>
</dbReference>
<reference evidence="4" key="1">
    <citation type="journal article" date="2014" name="Genome Announc.">
        <title>Genome sequence and annotation of Acremonium chrysogenum, producer of the beta-lactam antibiotic cephalosporin C.</title>
        <authorList>
            <person name="Terfehr D."/>
            <person name="Dahlmann T.A."/>
            <person name="Specht T."/>
            <person name="Zadra I."/>
            <person name="Kuernsteiner H."/>
            <person name="Kueck U."/>
        </authorList>
    </citation>
    <scope>NUCLEOTIDE SEQUENCE [LARGE SCALE GENOMIC DNA]</scope>
    <source>
        <strain evidence="4">ATCC 11550 / CBS 779.69 / DSM 880 / IAM 14645 / JCM 23072 / IMI 49137</strain>
    </source>
</reference>
<organism evidence="3 4">
    <name type="scientific">Hapsidospora chrysogenum (strain ATCC 11550 / CBS 779.69 / DSM 880 / IAM 14645 / JCM 23072 / IMI 49137)</name>
    <name type="common">Acremonium chrysogenum</name>
    <dbReference type="NCBI Taxonomy" id="857340"/>
    <lineage>
        <taxon>Eukaryota</taxon>
        <taxon>Fungi</taxon>
        <taxon>Dikarya</taxon>
        <taxon>Ascomycota</taxon>
        <taxon>Pezizomycotina</taxon>
        <taxon>Sordariomycetes</taxon>
        <taxon>Hypocreomycetidae</taxon>
        <taxon>Hypocreales</taxon>
        <taxon>Bionectriaceae</taxon>
        <taxon>Hapsidospora</taxon>
    </lineage>
</organism>
<comment type="caution">
    <text evidence="3">The sequence shown here is derived from an EMBL/GenBank/DDBJ whole genome shotgun (WGS) entry which is preliminary data.</text>
</comment>
<evidence type="ECO:0000256" key="1">
    <source>
        <dbReference type="SAM" id="MobiDB-lite"/>
    </source>
</evidence>
<name>A0A086TAS7_HAPC1</name>
<feature type="compositionally biased region" description="Basic and acidic residues" evidence="1">
    <location>
        <begin position="461"/>
        <end position="472"/>
    </location>
</feature>
<dbReference type="HOGENOM" id="CLU_478132_0_0_1"/>
<proteinExistence type="predicted"/>
<feature type="domain" description="Protein kinase" evidence="2">
    <location>
        <begin position="127"/>
        <end position="438"/>
    </location>
</feature>